<dbReference type="InterPro" id="IPR026891">
    <property type="entry name" value="Fn3-like"/>
</dbReference>
<evidence type="ECO:0000256" key="1">
    <source>
        <dbReference type="ARBA" id="ARBA00000448"/>
    </source>
</evidence>
<dbReference type="Gene3D" id="2.60.120.260">
    <property type="entry name" value="Galactose-binding domain-like"/>
    <property type="match status" value="1"/>
</dbReference>
<keyword evidence="5 6" id="KW-0326">Glycosidase</keyword>
<evidence type="ECO:0000313" key="8">
    <source>
        <dbReference type="EMBL" id="KAK7204563.1"/>
    </source>
</evidence>
<name>A0ABR1F3Y4_9ASCO</name>
<dbReference type="InterPro" id="IPR011658">
    <property type="entry name" value="PA14_dom"/>
</dbReference>
<evidence type="ECO:0000256" key="5">
    <source>
        <dbReference type="ARBA" id="ARBA00023295"/>
    </source>
</evidence>
<sequence>MIADFDVEKVIEQLTTDEKIALLSGADNWHTFKVPRLGVPAIRVTDGPNGVRGTRFFNGTAAACFPCGTALASTWNTDLLEKGGVLMGREAIAKSAHVILGPTVNIQRGPLGGRGFESFSEDPLLSGLCASAIINGIQRTGVVATIKHFVNNDQEHERKAVNVILSQRALREIYLMPFQIAISNSNPGAVMSSYNKVNGCHVSHNPYLLDDILRKEWKYDGLIMSDWHGVYSVADSINAGLDLEMPGPALFRGDLVNRDLNARTVTMRTIDERARNVLNLVKRVQVLDIEPEGPESTRNNTPETAALLRQIAQESIVVLKNENSLLPLSKTKTTAVIGPNAKVARFCGGGSASLEPYYAVTPYDGIAEKLKLEKPTYVEGAPVYKSIPPLGKHNCKTPSGQPGLRFRSYREPDSVKDRKPVDERTLASGDVFLSDYEHPSIIDLRVFYAEFIGIFTPEESGEYEFGLAVYGTAKLYIDDELFIDNATKQIQGSAFFGYSTREEIKRTELIGGKSYTIRVDFGSAMSSTLPSITGDVPGGGLKLGVVKVNDPNIEIQKAIEAAADADQVVVCIGLNGEFESEGFDRPDMLLPGNTDKLVSAVLAANPNTVVVVQSGCPVEMPWAKEARSIVQAWYGGNETGSSIADIIFGDANPSGKLSLSFPAHNEDNPTYLSFRSDRGRVLYGEDVYVGYRYYETAKKSVLFPFGHGLSYSDFKFSDLTVAIDGEDVVVSLTVTNCKGPEGSAVVQVYVSQQHATISRPLKELKGFAKVFVKAGESEAAKIKFSVKSATSFFDEIEDKWISEKDTYTVHVGDSSASIQLTGEFSTEKTLYWSGL</sequence>
<comment type="caution">
    <text evidence="8">The sequence shown here is derived from an EMBL/GenBank/DDBJ whole genome shotgun (WGS) entry which is preliminary data.</text>
</comment>
<dbReference type="PRINTS" id="PR00133">
    <property type="entry name" value="GLHYDRLASE3"/>
</dbReference>
<dbReference type="InterPro" id="IPR050288">
    <property type="entry name" value="Cellulose_deg_GH3"/>
</dbReference>
<dbReference type="Pfam" id="PF07691">
    <property type="entry name" value="PA14"/>
    <property type="match status" value="1"/>
</dbReference>
<dbReference type="InterPro" id="IPR036881">
    <property type="entry name" value="Glyco_hydro_3_C_sf"/>
</dbReference>
<dbReference type="Proteomes" id="UP001498771">
    <property type="component" value="Unassembled WGS sequence"/>
</dbReference>
<keyword evidence="9" id="KW-1185">Reference proteome</keyword>
<dbReference type="Pfam" id="PF00933">
    <property type="entry name" value="Glyco_hydro_3"/>
    <property type="match status" value="1"/>
</dbReference>
<dbReference type="InterPro" id="IPR037524">
    <property type="entry name" value="PA14/GLEYA"/>
</dbReference>
<dbReference type="SMART" id="SM01217">
    <property type="entry name" value="Fn3_like"/>
    <property type="match status" value="1"/>
</dbReference>
<evidence type="ECO:0000313" key="9">
    <source>
        <dbReference type="Proteomes" id="UP001498771"/>
    </source>
</evidence>
<dbReference type="GO" id="GO:0016787">
    <property type="term" value="F:hydrolase activity"/>
    <property type="evidence" value="ECO:0007669"/>
    <property type="project" value="UniProtKB-KW"/>
</dbReference>
<evidence type="ECO:0000259" key="7">
    <source>
        <dbReference type="PROSITE" id="PS51820"/>
    </source>
</evidence>
<feature type="domain" description="PA14" evidence="7">
    <location>
        <begin position="399"/>
        <end position="559"/>
    </location>
</feature>
<dbReference type="GeneID" id="90035594"/>
<keyword evidence="4 6" id="KW-0378">Hydrolase</keyword>
<accession>A0ABR1F3Y4</accession>
<dbReference type="InterPro" id="IPR001764">
    <property type="entry name" value="Glyco_hydro_3_N"/>
</dbReference>
<keyword evidence="6" id="KW-0624">Polysaccharide degradation</keyword>
<dbReference type="PROSITE" id="PS51820">
    <property type="entry name" value="PA14"/>
    <property type="match status" value="1"/>
</dbReference>
<dbReference type="Pfam" id="PF01915">
    <property type="entry name" value="Glyco_hydro_3_C"/>
    <property type="match status" value="1"/>
</dbReference>
<dbReference type="InterPro" id="IPR017853">
    <property type="entry name" value="GH"/>
</dbReference>
<dbReference type="Gene3D" id="3.20.20.300">
    <property type="entry name" value="Glycoside hydrolase, family 3, N-terminal domain"/>
    <property type="match status" value="1"/>
</dbReference>
<dbReference type="InterPro" id="IPR019800">
    <property type="entry name" value="Glyco_hydro_3_AS"/>
</dbReference>
<dbReference type="InterPro" id="IPR002772">
    <property type="entry name" value="Glyco_hydro_3_C"/>
</dbReference>
<comment type="catalytic activity">
    <reaction evidence="1 6">
        <text>Hydrolysis of terminal, non-reducing beta-D-glucosyl residues with release of beta-D-glucose.</text>
        <dbReference type="EC" id="3.2.1.21"/>
    </reaction>
</comment>
<comment type="pathway">
    <text evidence="6">Glycan metabolism; cellulose degradation.</text>
</comment>
<dbReference type="EMBL" id="JBBJBU010000008">
    <property type="protein sequence ID" value="KAK7204563.1"/>
    <property type="molecule type" value="Genomic_DNA"/>
</dbReference>
<organism evidence="8 9">
    <name type="scientific">Myxozyma melibiosi</name>
    <dbReference type="NCBI Taxonomy" id="54550"/>
    <lineage>
        <taxon>Eukaryota</taxon>
        <taxon>Fungi</taxon>
        <taxon>Dikarya</taxon>
        <taxon>Ascomycota</taxon>
        <taxon>Saccharomycotina</taxon>
        <taxon>Lipomycetes</taxon>
        <taxon>Lipomycetales</taxon>
        <taxon>Lipomycetaceae</taxon>
        <taxon>Myxozyma</taxon>
    </lineage>
</organism>
<evidence type="ECO:0000256" key="6">
    <source>
        <dbReference type="RuleBase" id="RU361161"/>
    </source>
</evidence>
<dbReference type="Gene3D" id="2.60.40.10">
    <property type="entry name" value="Immunoglobulins"/>
    <property type="match status" value="1"/>
</dbReference>
<evidence type="ECO:0000256" key="3">
    <source>
        <dbReference type="ARBA" id="ARBA00012744"/>
    </source>
</evidence>
<dbReference type="SUPFAM" id="SSF52279">
    <property type="entry name" value="Beta-D-glucan exohydrolase, C-terminal domain"/>
    <property type="match status" value="1"/>
</dbReference>
<dbReference type="EC" id="3.2.1.21" evidence="3 6"/>
<dbReference type="PROSITE" id="PS00775">
    <property type="entry name" value="GLYCOSYL_HYDROL_F3"/>
    <property type="match status" value="1"/>
</dbReference>
<comment type="similarity">
    <text evidence="2 6">Belongs to the glycosyl hydrolase 3 family.</text>
</comment>
<dbReference type="InterPro" id="IPR013783">
    <property type="entry name" value="Ig-like_fold"/>
</dbReference>
<evidence type="ECO:0000256" key="2">
    <source>
        <dbReference type="ARBA" id="ARBA00005336"/>
    </source>
</evidence>
<dbReference type="Gene3D" id="3.40.50.1700">
    <property type="entry name" value="Glycoside hydrolase family 3 C-terminal domain"/>
    <property type="match status" value="1"/>
</dbReference>
<dbReference type="Pfam" id="PF14310">
    <property type="entry name" value="Fn3-like"/>
    <property type="match status" value="1"/>
</dbReference>
<protein>
    <recommendedName>
        <fullName evidence="3 6">beta-glucosidase</fullName>
        <ecNumber evidence="3 6">3.2.1.21</ecNumber>
    </recommendedName>
</protein>
<dbReference type="PANTHER" id="PTHR42715">
    <property type="entry name" value="BETA-GLUCOSIDASE"/>
    <property type="match status" value="1"/>
</dbReference>
<dbReference type="SMART" id="SM00758">
    <property type="entry name" value="PA14"/>
    <property type="match status" value="1"/>
</dbReference>
<keyword evidence="6" id="KW-0119">Carbohydrate metabolism</keyword>
<dbReference type="InterPro" id="IPR036962">
    <property type="entry name" value="Glyco_hydro_3_N_sf"/>
</dbReference>
<dbReference type="PANTHER" id="PTHR42715:SF27">
    <property type="entry name" value="BETA-GLUCOSIDASE-RELATED"/>
    <property type="match status" value="1"/>
</dbReference>
<reference evidence="8 9" key="1">
    <citation type="submission" date="2024-03" db="EMBL/GenBank/DDBJ databases">
        <title>Genome-scale model development and genomic sequencing of the oleaginous clade Lipomyces.</title>
        <authorList>
            <consortium name="Lawrence Berkeley National Laboratory"/>
            <person name="Czajka J.J."/>
            <person name="Han Y."/>
            <person name="Kim J."/>
            <person name="Mondo S.J."/>
            <person name="Hofstad B.A."/>
            <person name="Robles A."/>
            <person name="Haridas S."/>
            <person name="Riley R."/>
            <person name="LaButti K."/>
            <person name="Pangilinan J."/>
            <person name="Andreopoulos W."/>
            <person name="Lipzen A."/>
            <person name="Yan J."/>
            <person name="Wang M."/>
            <person name="Ng V."/>
            <person name="Grigoriev I.V."/>
            <person name="Spatafora J.W."/>
            <person name="Magnuson J.K."/>
            <person name="Baker S.E."/>
            <person name="Pomraning K.R."/>
        </authorList>
    </citation>
    <scope>NUCLEOTIDE SEQUENCE [LARGE SCALE GENOMIC DNA]</scope>
    <source>
        <strain evidence="8 9">Phaff 52-87</strain>
    </source>
</reference>
<gene>
    <name evidence="8" type="ORF">BZA70DRAFT_196512</name>
</gene>
<dbReference type="SUPFAM" id="SSF51445">
    <property type="entry name" value="(Trans)glycosidases"/>
    <property type="match status" value="1"/>
</dbReference>
<dbReference type="RefSeq" id="XP_064767596.1">
    <property type="nucleotide sequence ID" value="XM_064910082.1"/>
</dbReference>
<proteinExistence type="inferred from homology"/>
<evidence type="ECO:0000256" key="4">
    <source>
        <dbReference type="ARBA" id="ARBA00022801"/>
    </source>
</evidence>